<dbReference type="GO" id="GO:0003677">
    <property type="term" value="F:DNA binding"/>
    <property type="evidence" value="ECO:0007669"/>
    <property type="project" value="InterPro"/>
</dbReference>
<dbReference type="InterPro" id="IPR047296">
    <property type="entry name" value="GIY-YIG_UvrC_Cho"/>
</dbReference>
<dbReference type="SMART" id="SM00479">
    <property type="entry name" value="EXOIII"/>
    <property type="match status" value="1"/>
</dbReference>
<proteinExistence type="predicted"/>
<dbReference type="Pfam" id="PF00929">
    <property type="entry name" value="RNase_T"/>
    <property type="match status" value="1"/>
</dbReference>
<dbReference type="GO" id="GO:0006260">
    <property type="term" value="P:DNA replication"/>
    <property type="evidence" value="ECO:0007669"/>
    <property type="project" value="InterPro"/>
</dbReference>
<dbReference type="Pfam" id="PF01541">
    <property type="entry name" value="GIY-YIG"/>
    <property type="match status" value="1"/>
</dbReference>
<sequence length="379" mass="41563">MTPTGQRSFEQLGTPLAEVPFCVLDLETTGLSPDTDAITEIGAARYEGGVEVSRFQTLINPGTGIPPTVTVMTGITQAMVIDAPGIEEVLPSFLEFLGDAVIVGHNVRFDLSFLNAAAIRLGYGRLPHRHTDTLRLARRLVGNDLRNMKLSSLAAHFGSPVTPNHRALDDALATAHVFWALLERAGSIGVTHLDDLLALPTIKGARAIGKLSLTEGLPRGPGVYTFRDASGTAIYVGKATNLRTRVRSYFSGDTRRRIDAMLRDLDRVEYLETCAEIEASVLELRMITEYTPLYNRRSKPPRSLHWIRLTDERFPRLSITRTPGASRLTVGPFRSRRAAEIVMAALWDASRIRRCTRPGRGCRLAEISDAVCPCTGSVS</sequence>
<dbReference type="SMART" id="SM00465">
    <property type="entry name" value="GIYc"/>
    <property type="match status" value="1"/>
</dbReference>
<organism evidence="2">
    <name type="scientific">hydrothermal vent metagenome</name>
    <dbReference type="NCBI Taxonomy" id="652676"/>
    <lineage>
        <taxon>unclassified sequences</taxon>
        <taxon>metagenomes</taxon>
        <taxon>ecological metagenomes</taxon>
    </lineage>
</organism>
<dbReference type="GO" id="GO:0003887">
    <property type="term" value="F:DNA-directed DNA polymerase activity"/>
    <property type="evidence" value="ECO:0007669"/>
    <property type="project" value="InterPro"/>
</dbReference>
<evidence type="ECO:0000313" key="2">
    <source>
        <dbReference type="EMBL" id="VAV93467.1"/>
    </source>
</evidence>
<evidence type="ECO:0000259" key="1">
    <source>
        <dbReference type="PROSITE" id="PS50164"/>
    </source>
</evidence>
<dbReference type="GO" id="GO:0009380">
    <property type="term" value="C:excinuclease repair complex"/>
    <property type="evidence" value="ECO:0007669"/>
    <property type="project" value="TreeGrafter"/>
</dbReference>
<dbReference type="SUPFAM" id="SSF82771">
    <property type="entry name" value="GIY-YIG endonuclease"/>
    <property type="match status" value="1"/>
</dbReference>
<dbReference type="PROSITE" id="PS50164">
    <property type="entry name" value="GIY_YIG"/>
    <property type="match status" value="1"/>
</dbReference>
<dbReference type="FunFam" id="3.30.420.10:FF:000045">
    <property type="entry name" value="3'-5' exonuclease DinG"/>
    <property type="match status" value="1"/>
</dbReference>
<dbReference type="CDD" id="cd06127">
    <property type="entry name" value="DEDDh"/>
    <property type="match status" value="1"/>
</dbReference>
<dbReference type="InterPro" id="IPR050066">
    <property type="entry name" value="UvrABC_protein_C"/>
</dbReference>
<reference evidence="2" key="1">
    <citation type="submission" date="2018-06" db="EMBL/GenBank/DDBJ databases">
        <authorList>
            <person name="Zhirakovskaya E."/>
        </authorList>
    </citation>
    <scope>NUCLEOTIDE SEQUENCE</scope>
</reference>
<dbReference type="NCBIfam" id="TIGR00573">
    <property type="entry name" value="dnaq"/>
    <property type="match status" value="1"/>
</dbReference>
<dbReference type="PANTHER" id="PTHR30562:SF1">
    <property type="entry name" value="UVRABC SYSTEM PROTEIN C"/>
    <property type="match status" value="1"/>
</dbReference>
<dbReference type="InterPro" id="IPR012337">
    <property type="entry name" value="RNaseH-like_sf"/>
</dbReference>
<dbReference type="InterPro" id="IPR006054">
    <property type="entry name" value="DnaQ"/>
</dbReference>
<dbReference type="Gene3D" id="1.20.5.140">
    <property type="match status" value="1"/>
</dbReference>
<dbReference type="AlphaFoldDB" id="A0A3B0RMZ1"/>
<name>A0A3B0RMZ1_9ZZZZ</name>
<dbReference type="CDD" id="cd10434">
    <property type="entry name" value="GIY-YIG_UvrC_Cho"/>
    <property type="match status" value="1"/>
</dbReference>
<gene>
    <name evidence="2" type="ORF">MNBD_ACTINO01-99</name>
</gene>
<protein>
    <submittedName>
        <fullName evidence="2">DNA polymerase III epsilon subunit-related protein MSMEG4261</fullName>
    </submittedName>
</protein>
<dbReference type="InterPro" id="IPR035901">
    <property type="entry name" value="GIY-YIG_endonuc_sf"/>
</dbReference>
<dbReference type="PANTHER" id="PTHR30562">
    <property type="entry name" value="UVRC/OXIDOREDUCTASE"/>
    <property type="match status" value="1"/>
</dbReference>
<dbReference type="GO" id="GO:0006289">
    <property type="term" value="P:nucleotide-excision repair"/>
    <property type="evidence" value="ECO:0007669"/>
    <property type="project" value="InterPro"/>
</dbReference>
<dbReference type="InterPro" id="IPR013520">
    <property type="entry name" value="Ribonucl_H"/>
</dbReference>
<dbReference type="Gene3D" id="3.30.420.10">
    <property type="entry name" value="Ribonuclease H-like superfamily/Ribonuclease H"/>
    <property type="match status" value="1"/>
</dbReference>
<dbReference type="SUPFAM" id="SSF53098">
    <property type="entry name" value="Ribonuclease H-like"/>
    <property type="match status" value="1"/>
</dbReference>
<dbReference type="EMBL" id="UOEI01000103">
    <property type="protein sequence ID" value="VAV93467.1"/>
    <property type="molecule type" value="Genomic_DNA"/>
</dbReference>
<feature type="domain" description="GIY-YIG" evidence="1">
    <location>
        <begin position="219"/>
        <end position="296"/>
    </location>
</feature>
<dbReference type="InterPro" id="IPR036397">
    <property type="entry name" value="RNaseH_sf"/>
</dbReference>
<accession>A0A3B0RMZ1</accession>
<dbReference type="NCBIfam" id="NF005907">
    <property type="entry name" value="PRK07883.1-5"/>
    <property type="match status" value="1"/>
</dbReference>
<dbReference type="Gene3D" id="3.40.1440.10">
    <property type="entry name" value="GIY-YIG endonuclease"/>
    <property type="match status" value="1"/>
</dbReference>
<feature type="non-terminal residue" evidence="2">
    <location>
        <position position="379"/>
    </location>
</feature>
<dbReference type="InterPro" id="IPR000305">
    <property type="entry name" value="GIY-YIG_endonuc"/>
</dbReference>